<proteinExistence type="predicted"/>
<gene>
    <name evidence="1" type="ORF">SAMN04488116_0206</name>
</gene>
<dbReference type="STRING" id="570519.SAMN04488116_0206"/>
<sequence length="100" mass="11837">MIVRIWEGQTRLEHSEVYAKIIEERDIPDYKKTKGFVKLSFLKRDKGGVTYFRLLTYWTDLATIANFTGPNLEEAKYYEDDRQYLIDFPGTVSHYSVFAE</sequence>
<organism evidence="1 2">
    <name type="scientific">Flagellimonas flava</name>
    <dbReference type="NCBI Taxonomy" id="570519"/>
    <lineage>
        <taxon>Bacteria</taxon>
        <taxon>Pseudomonadati</taxon>
        <taxon>Bacteroidota</taxon>
        <taxon>Flavobacteriia</taxon>
        <taxon>Flavobacteriales</taxon>
        <taxon>Flavobacteriaceae</taxon>
        <taxon>Flagellimonas</taxon>
    </lineage>
</organism>
<dbReference type="Proteomes" id="UP000184532">
    <property type="component" value="Unassembled WGS sequence"/>
</dbReference>
<keyword evidence="2" id="KW-1185">Reference proteome</keyword>
<evidence type="ECO:0000313" key="2">
    <source>
        <dbReference type="Proteomes" id="UP000184532"/>
    </source>
</evidence>
<evidence type="ECO:0000313" key="1">
    <source>
        <dbReference type="EMBL" id="SHG19562.1"/>
    </source>
</evidence>
<reference evidence="2" key="1">
    <citation type="submission" date="2016-11" db="EMBL/GenBank/DDBJ databases">
        <authorList>
            <person name="Varghese N."/>
            <person name="Submissions S."/>
        </authorList>
    </citation>
    <scope>NUCLEOTIDE SEQUENCE [LARGE SCALE GENOMIC DNA]</scope>
    <source>
        <strain evidence="2">DSM 22638</strain>
    </source>
</reference>
<name>A0A1M5HUN1_9FLAO</name>
<dbReference type="InterPro" id="IPR011008">
    <property type="entry name" value="Dimeric_a/b-barrel"/>
</dbReference>
<evidence type="ECO:0008006" key="3">
    <source>
        <dbReference type="Google" id="ProtNLM"/>
    </source>
</evidence>
<protein>
    <recommendedName>
        <fullName evidence="3">Antibiotic biosynthesis monooxygenase</fullName>
    </recommendedName>
</protein>
<dbReference type="RefSeq" id="WP_073176060.1">
    <property type="nucleotide sequence ID" value="NZ_FQWL01000001.1"/>
</dbReference>
<dbReference type="SUPFAM" id="SSF54909">
    <property type="entry name" value="Dimeric alpha+beta barrel"/>
    <property type="match status" value="1"/>
</dbReference>
<dbReference type="OrthoDB" id="165208at2"/>
<dbReference type="EMBL" id="FQWL01000001">
    <property type="protein sequence ID" value="SHG19562.1"/>
    <property type="molecule type" value="Genomic_DNA"/>
</dbReference>
<accession>A0A1M5HUN1</accession>
<dbReference type="AlphaFoldDB" id="A0A1M5HUN1"/>